<sequence length="32" mass="3623">KEHAGKIEDMILTLNNLFTTVLPGPGWKLEKE</sequence>
<reference evidence="1" key="1">
    <citation type="journal article" date="2014" name="Front. Microbiol.">
        <title>High frequency of phylogenetically diverse reductive dehalogenase-homologous genes in deep subseafloor sedimentary metagenomes.</title>
        <authorList>
            <person name="Kawai M."/>
            <person name="Futagami T."/>
            <person name="Toyoda A."/>
            <person name="Takaki Y."/>
            <person name="Nishi S."/>
            <person name="Hori S."/>
            <person name="Arai W."/>
            <person name="Tsubouchi T."/>
            <person name="Morono Y."/>
            <person name="Uchiyama I."/>
            <person name="Ito T."/>
            <person name="Fujiyama A."/>
            <person name="Inagaki F."/>
            <person name="Takami H."/>
        </authorList>
    </citation>
    <scope>NUCLEOTIDE SEQUENCE</scope>
    <source>
        <strain evidence="1">Expedition CK06-06</strain>
    </source>
</reference>
<dbReference type="AlphaFoldDB" id="X1NRA0"/>
<name>X1NRA0_9ZZZZ</name>
<comment type="caution">
    <text evidence="1">The sequence shown here is derived from an EMBL/GenBank/DDBJ whole genome shotgun (WGS) entry which is preliminary data.</text>
</comment>
<evidence type="ECO:0000313" key="1">
    <source>
        <dbReference type="EMBL" id="GAI21184.1"/>
    </source>
</evidence>
<gene>
    <name evidence="1" type="ORF">S06H3_33348</name>
</gene>
<organism evidence="1">
    <name type="scientific">marine sediment metagenome</name>
    <dbReference type="NCBI Taxonomy" id="412755"/>
    <lineage>
        <taxon>unclassified sequences</taxon>
        <taxon>metagenomes</taxon>
        <taxon>ecological metagenomes</taxon>
    </lineage>
</organism>
<accession>X1NRA0</accession>
<protein>
    <submittedName>
        <fullName evidence="1">Uncharacterized protein</fullName>
    </submittedName>
</protein>
<proteinExistence type="predicted"/>
<dbReference type="EMBL" id="BARV01019895">
    <property type="protein sequence ID" value="GAI21184.1"/>
    <property type="molecule type" value="Genomic_DNA"/>
</dbReference>
<feature type="non-terminal residue" evidence="1">
    <location>
        <position position="1"/>
    </location>
</feature>